<keyword evidence="4" id="KW-1185">Reference proteome</keyword>
<keyword evidence="2" id="KW-0472">Membrane</keyword>
<comment type="similarity">
    <text evidence="1">Belongs to the plant dirigent protein family.</text>
</comment>
<keyword evidence="1" id="KW-0964">Secreted</keyword>
<dbReference type="Pfam" id="PF03018">
    <property type="entry name" value="Dirigent"/>
    <property type="match status" value="1"/>
</dbReference>
<name>D7LZG1_ARALL</name>
<evidence type="ECO:0000313" key="4">
    <source>
        <dbReference type="Proteomes" id="UP000008694"/>
    </source>
</evidence>
<evidence type="ECO:0000256" key="2">
    <source>
        <dbReference type="SAM" id="Phobius"/>
    </source>
</evidence>
<proteinExistence type="inferred from homology"/>
<dbReference type="eggNOG" id="ENOG502RXV9">
    <property type="taxonomic scope" value="Eukaryota"/>
</dbReference>
<dbReference type="PANTHER" id="PTHR46442:SF11">
    <property type="entry name" value="DIRIGENT PROTEIN 12-RELATED"/>
    <property type="match status" value="1"/>
</dbReference>
<dbReference type="InterPro" id="IPR004265">
    <property type="entry name" value="Dirigent"/>
</dbReference>
<dbReference type="PANTHER" id="PTHR46442">
    <property type="entry name" value="DIRIGENT PROTEIN"/>
    <property type="match status" value="1"/>
</dbReference>
<sequence>MTLSSANRERVTKPRSGIQEVVRYKKATFAKGQFIDSNFVVVFVANGEAAGFKKKKIQEEEILLNLFIDIEDGTGMCSLLNLPSSNYGLQPNQSLWQQLWGSKQQIYHDEYRESLWEPSSALISLRRQVSESFTTTFYFILLIKVMLMVFWSFSSKLIANKKCVEEGLNRLYMLPIRLSKDSKRFILHLHDIAYDGDNAANATSAAIVNPLGLGEFSFGKFVIMDDPVTMDQNYLSKLVARVQGFFFTMRPTDCWWYGDFLMTRGYATLTTDHFDGSKYFRVKLDIKLYECYYN</sequence>
<comment type="subcellular location">
    <subcellularLocation>
        <location evidence="1">Secreted</location>
        <location evidence="1">Extracellular space</location>
        <location evidence="1">Apoplast</location>
    </subcellularLocation>
</comment>
<keyword evidence="1" id="KW-0052">Apoplast</keyword>
<keyword evidence="2" id="KW-1133">Transmembrane helix</keyword>
<comment type="function">
    <text evidence="1">Dirigent proteins impart stereoselectivity on the phenoxy radical-coupling reaction, yielding optically active lignans from two molecules of coniferyl alcohol in the biosynthesis of lignans, flavonolignans, and alkaloids and thus plays a central role in plant secondary metabolism.</text>
</comment>
<reference evidence="4" key="1">
    <citation type="journal article" date="2011" name="Nat. Genet.">
        <title>The Arabidopsis lyrata genome sequence and the basis of rapid genome size change.</title>
        <authorList>
            <person name="Hu T.T."/>
            <person name="Pattyn P."/>
            <person name="Bakker E.G."/>
            <person name="Cao J."/>
            <person name="Cheng J.-F."/>
            <person name="Clark R.M."/>
            <person name="Fahlgren N."/>
            <person name="Fawcett J.A."/>
            <person name="Grimwood J."/>
            <person name="Gundlach H."/>
            <person name="Haberer G."/>
            <person name="Hollister J.D."/>
            <person name="Ossowski S."/>
            <person name="Ottilar R.P."/>
            <person name="Salamov A.A."/>
            <person name="Schneeberger K."/>
            <person name="Spannagl M."/>
            <person name="Wang X."/>
            <person name="Yang L."/>
            <person name="Nasrallah M.E."/>
            <person name="Bergelson J."/>
            <person name="Carrington J.C."/>
            <person name="Gaut B.S."/>
            <person name="Schmutz J."/>
            <person name="Mayer K.F.X."/>
            <person name="Van de Peer Y."/>
            <person name="Grigoriev I.V."/>
            <person name="Nordborg M."/>
            <person name="Weigel D."/>
            <person name="Guo Y.-L."/>
        </authorList>
    </citation>
    <scope>NUCLEOTIDE SEQUENCE [LARGE SCALE GENOMIC DNA]</scope>
    <source>
        <strain evidence="4">cv. MN47</strain>
    </source>
</reference>
<accession>D7LZG1</accession>
<evidence type="ECO:0000256" key="1">
    <source>
        <dbReference type="RuleBase" id="RU363099"/>
    </source>
</evidence>
<dbReference type="HOGENOM" id="CLU_947801_0_0_1"/>
<protein>
    <recommendedName>
        <fullName evidence="1">Dirigent protein</fullName>
    </recommendedName>
</protein>
<dbReference type="GO" id="GO:0048046">
    <property type="term" value="C:apoplast"/>
    <property type="evidence" value="ECO:0007669"/>
    <property type="project" value="UniProtKB-SubCell"/>
</dbReference>
<dbReference type="EMBL" id="GL348718">
    <property type="protein sequence ID" value="EFH48819.1"/>
    <property type="molecule type" value="Genomic_DNA"/>
</dbReference>
<dbReference type="Proteomes" id="UP000008694">
    <property type="component" value="Unassembled WGS sequence"/>
</dbReference>
<comment type="subunit">
    <text evidence="1">Homodimer.</text>
</comment>
<organism evidence="4">
    <name type="scientific">Arabidopsis lyrata subsp. lyrata</name>
    <name type="common">Lyre-leaved rock-cress</name>
    <dbReference type="NCBI Taxonomy" id="81972"/>
    <lineage>
        <taxon>Eukaryota</taxon>
        <taxon>Viridiplantae</taxon>
        <taxon>Streptophyta</taxon>
        <taxon>Embryophyta</taxon>
        <taxon>Tracheophyta</taxon>
        <taxon>Spermatophyta</taxon>
        <taxon>Magnoliopsida</taxon>
        <taxon>eudicotyledons</taxon>
        <taxon>Gunneridae</taxon>
        <taxon>Pentapetalae</taxon>
        <taxon>rosids</taxon>
        <taxon>malvids</taxon>
        <taxon>Brassicales</taxon>
        <taxon>Brassicaceae</taxon>
        <taxon>Camelineae</taxon>
        <taxon>Arabidopsis</taxon>
    </lineage>
</organism>
<feature type="transmembrane region" description="Helical" evidence="2">
    <location>
        <begin position="135"/>
        <end position="153"/>
    </location>
</feature>
<dbReference type="Gramene" id="scaffold_603503.1">
    <property type="protein sequence ID" value="scaffold_603503.1"/>
    <property type="gene ID" value="scaffold_603503.1"/>
</dbReference>
<dbReference type="STRING" id="81972.D7LZG1"/>
<evidence type="ECO:0000313" key="3">
    <source>
        <dbReference type="EMBL" id="EFH48819.1"/>
    </source>
</evidence>
<dbReference type="AlphaFoldDB" id="D7LZG1"/>
<keyword evidence="2" id="KW-0812">Transmembrane</keyword>
<gene>
    <name evidence="3" type="ORF">ARALYDRAFT_911446</name>
</gene>